<dbReference type="PROSITE" id="PS50847">
    <property type="entry name" value="GRAM_POS_ANCHORING"/>
    <property type="match status" value="1"/>
</dbReference>
<organism evidence="9 10">
    <name type="scientific">Streptomyces hoynatensis</name>
    <dbReference type="NCBI Taxonomy" id="1141874"/>
    <lineage>
        <taxon>Bacteria</taxon>
        <taxon>Bacillati</taxon>
        <taxon>Actinomycetota</taxon>
        <taxon>Actinomycetes</taxon>
        <taxon>Kitasatosporales</taxon>
        <taxon>Streptomycetaceae</taxon>
        <taxon>Streptomyces</taxon>
    </lineage>
</organism>
<keyword evidence="2" id="KW-0964">Secreted</keyword>
<evidence type="ECO:0000313" key="9">
    <source>
        <dbReference type="EMBL" id="RKN37482.1"/>
    </source>
</evidence>
<proteinExistence type="predicted"/>
<reference evidence="9 10" key="1">
    <citation type="journal article" date="2014" name="Int. J. Syst. Evol. Microbiol.">
        <title>Streptomyces hoynatensis sp. nov., isolated from deep marine sediment.</title>
        <authorList>
            <person name="Veyisoglu A."/>
            <person name="Sahin N."/>
        </authorList>
    </citation>
    <scope>NUCLEOTIDE SEQUENCE [LARGE SCALE GENOMIC DNA]</scope>
    <source>
        <strain evidence="9 10">KCTC 29097</strain>
    </source>
</reference>
<dbReference type="Proteomes" id="UP000272474">
    <property type="component" value="Unassembled WGS sequence"/>
</dbReference>
<evidence type="ECO:0000256" key="6">
    <source>
        <dbReference type="SAM" id="Phobius"/>
    </source>
</evidence>
<sequence>MRTPQVLGAAAAAAVGILAFAPAALATPPGDNGTVKIHDATTDEELPRNEPHVCTFYLQSFGFDAGQEVSWTITEVPPTGSGDTVAESGALVLDGEGQGRSDDLALPPGHYRLTWQFEGENGAAKHKVFWSDCADGEEPPAEGEEPPAEDAPGDEETGGEEAGGTTPDGEAEEPVAEETAAAEPGGDLAETGAGLPATPMVAGAAVLLAAGGYLVVRRRQAASRR</sequence>
<keyword evidence="4" id="KW-0572">Peptidoglycan-anchor</keyword>
<comment type="caution">
    <text evidence="9">The sequence shown here is derived from an EMBL/GenBank/DDBJ whole genome shotgun (WGS) entry which is preliminary data.</text>
</comment>
<dbReference type="RefSeq" id="WP_120684498.1">
    <property type="nucleotide sequence ID" value="NZ_RBAL01000024.1"/>
</dbReference>
<feature type="compositionally biased region" description="Acidic residues" evidence="5">
    <location>
        <begin position="134"/>
        <end position="159"/>
    </location>
</feature>
<evidence type="ECO:0000256" key="1">
    <source>
        <dbReference type="ARBA" id="ARBA00022512"/>
    </source>
</evidence>
<dbReference type="AlphaFoldDB" id="A0A3A9YN08"/>
<keyword evidence="1" id="KW-0134">Cell wall</keyword>
<evidence type="ECO:0000256" key="7">
    <source>
        <dbReference type="SAM" id="SignalP"/>
    </source>
</evidence>
<feature type="domain" description="Gram-positive cocci surface proteins LPxTG" evidence="8">
    <location>
        <begin position="188"/>
        <end position="225"/>
    </location>
</feature>
<evidence type="ECO:0000313" key="10">
    <source>
        <dbReference type="Proteomes" id="UP000272474"/>
    </source>
</evidence>
<evidence type="ECO:0000259" key="8">
    <source>
        <dbReference type="PROSITE" id="PS50847"/>
    </source>
</evidence>
<keyword evidence="3 7" id="KW-0732">Signal</keyword>
<evidence type="ECO:0000256" key="2">
    <source>
        <dbReference type="ARBA" id="ARBA00022525"/>
    </source>
</evidence>
<evidence type="ECO:0000256" key="4">
    <source>
        <dbReference type="ARBA" id="ARBA00023088"/>
    </source>
</evidence>
<dbReference type="EMBL" id="RBAL01000024">
    <property type="protein sequence ID" value="RKN37482.1"/>
    <property type="molecule type" value="Genomic_DNA"/>
</dbReference>
<keyword evidence="6" id="KW-0472">Membrane</keyword>
<feature type="signal peptide" evidence="7">
    <location>
        <begin position="1"/>
        <end position="26"/>
    </location>
</feature>
<keyword evidence="6" id="KW-1133">Transmembrane helix</keyword>
<feature type="region of interest" description="Disordered" evidence="5">
    <location>
        <begin position="133"/>
        <end position="195"/>
    </location>
</feature>
<dbReference type="InterPro" id="IPR019931">
    <property type="entry name" value="LPXTG_anchor"/>
</dbReference>
<dbReference type="OrthoDB" id="4242700at2"/>
<evidence type="ECO:0000256" key="3">
    <source>
        <dbReference type="ARBA" id="ARBA00022729"/>
    </source>
</evidence>
<accession>A0A3A9YN08</accession>
<feature type="chain" id="PRO_5017256921" evidence="7">
    <location>
        <begin position="27"/>
        <end position="225"/>
    </location>
</feature>
<protein>
    <submittedName>
        <fullName evidence="9">LPXTG cell wall anchor domain-containing protein</fullName>
    </submittedName>
</protein>
<dbReference type="NCBIfam" id="TIGR01167">
    <property type="entry name" value="LPXTG_anchor"/>
    <property type="match status" value="1"/>
</dbReference>
<evidence type="ECO:0000256" key="5">
    <source>
        <dbReference type="SAM" id="MobiDB-lite"/>
    </source>
</evidence>
<gene>
    <name evidence="9" type="ORF">D7294_27465</name>
</gene>
<keyword evidence="10" id="KW-1185">Reference proteome</keyword>
<feature type="transmembrane region" description="Helical" evidence="6">
    <location>
        <begin position="197"/>
        <end position="216"/>
    </location>
</feature>
<name>A0A3A9YN08_9ACTN</name>
<keyword evidence="6" id="KW-0812">Transmembrane</keyword>